<feature type="non-terminal residue" evidence="1">
    <location>
        <position position="126"/>
    </location>
</feature>
<sequence length="126" mass="15200">DKYLKKDQDVRKDEDLEKDQDVRKDKDFDYIEYEYDWFLPYEQADKSLSNEKADNNTKISSYKCKISKSSFKENIGITLEDTGDTSDPLIIRKYIIYTAILWLRMKTKYQFKIEPIVMTEEQRNEL</sequence>
<dbReference type="EMBL" id="CAJVPZ010026392">
    <property type="protein sequence ID" value="CAG8725478.1"/>
    <property type="molecule type" value="Genomic_DNA"/>
</dbReference>
<reference evidence="1" key="1">
    <citation type="submission" date="2021-06" db="EMBL/GenBank/DDBJ databases">
        <authorList>
            <person name="Kallberg Y."/>
            <person name="Tangrot J."/>
            <person name="Rosling A."/>
        </authorList>
    </citation>
    <scope>NUCLEOTIDE SEQUENCE</scope>
    <source>
        <strain evidence="1">IN212</strain>
    </source>
</reference>
<keyword evidence="2" id="KW-1185">Reference proteome</keyword>
<feature type="non-terminal residue" evidence="1">
    <location>
        <position position="1"/>
    </location>
</feature>
<dbReference type="AlphaFoldDB" id="A0A9N9I7W4"/>
<evidence type="ECO:0000313" key="2">
    <source>
        <dbReference type="Proteomes" id="UP000789396"/>
    </source>
</evidence>
<dbReference type="Proteomes" id="UP000789396">
    <property type="component" value="Unassembled WGS sequence"/>
</dbReference>
<accession>A0A9N9I7W4</accession>
<organism evidence="1 2">
    <name type="scientific">Racocetra fulgida</name>
    <dbReference type="NCBI Taxonomy" id="60492"/>
    <lineage>
        <taxon>Eukaryota</taxon>
        <taxon>Fungi</taxon>
        <taxon>Fungi incertae sedis</taxon>
        <taxon>Mucoromycota</taxon>
        <taxon>Glomeromycotina</taxon>
        <taxon>Glomeromycetes</taxon>
        <taxon>Diversisporales</taxon>
        <taxon>Gigasporaceae</taxon>
        <taxon>Racocetra</taxon>
    </lineage>
</organism>
<comment type="caution">
    <text evidence="1">The sequence shown here is derived from an EMBL/GenBank/DDBJ whole genome shotgun (WGS) entry which is preliminary data.</text>
</comment>
<protein>
    <submittedName>
        <fullName evidence="1">15864_t:CDS:1</fullName>
    </submittedName>
</protein>
<name>A0A9N9I7W4_9GLOM</name>
<dbReference type="OrthoDB" id="10472143at2759"/>
<gene>
    <name evidence="1" type="ORF">RFULGI_LOCUS11755</name>
</gene>
<evidence type="ECO:0000313" key="1">
    <source>
        <dbReference type="EMBL" id="CAG8725478.1"/>
    </source>
</evidence>
<proteinExistence type="predicted"/>